<keyword evidence="2" id="KW-1048">Host nucleus</keyword>
<dbReference type="InterPro" id="IPR001257">
    <property type="entry name" value="Parvovirus_NS1_helicase"/>
</dbReference>
<keyword evidence="4" id="KW-0547">Nucleotide-binding</keyword>
<evidence type="ECO:0000256" key="5">
    <source>
        <dbReference type="ARBA" id="ARBA00022840"/>
    </source>
</evidence>
<dbReference type="Pfam" id="PF01057">
    <property type="entry name" value="Parvo_NS1"/>
    <property type="match status" value="1"/>
</dbReference>
<dbReference type="GO" id="GO:0006260">
    <property type="term" value="P:DNA replication"/>
    <property type="evidence" value="ECO:0007669"/>
    <property type="project" value="UniProtKB-KW"/>
</dbReference>
<proteinExistence type="predicted"/>
<evidence type="ECO:0000256" key="1">
    <source>
        <dbReference type="ARBA" id="ARBA00004147"/>
    </source>
</evidence>
<accession>A0A7D3QPT8</accession>
<comment type="subcellular location">
    <subcellularLocation>
        <location evidence="1">Host nucleus</location>
    </subcellularLocation>
</comment>
<dbReference type="EMBL" id="MT138329">
    <property type="protein sequence ID" value="QKE54993.1"/>
    <property type="molecule type" value="Genomic_DNA"/>
</dbReference>
<reference evidence="8" key="1">
    <citation type="submission" date="2020-01" db="EMBL/GenBank/DDBJ databases">
        <title>Viral genomes from wild and zoo birds in China.</title>
        <authorList>
            <person name="Dai Z."/>
            <person name="Shan L.T."/>
            <person name="Yang X.S."/>
        </authorList>
    </citation>
    <scope>NUCLEOTIDE SEQUENCE</scope>
    <source>
        <strain evidence="8">Zftwig01par1</strain>
    </source>
</reference>
<evidence type="ECO:0000313" key="8">
    <source>
        <dbReference type="EMBL" id="QKE54993.1"/>
    </source>
</evidence>
<protein>
    <recommendedName>
        <fullName evidence="7">Parvovirus non-structural protein 1 helicase domain-containing protein</fullName>
    </recommendedName>
</protein>
<evidence type="ECO:0000256" key="3">
    <source>
        <dbReference type="ARBA" id="ARBA00022705"/>
    </source>
</evidence>
<evidence type="ECO:0000256" key="6">
    <source>
        <dbReference type="SAM" id="MobiDB-lite"/>
    </source>
</evidence>
<dbReference type="SUPFAM" id="SSF52540">
    <property type="entry name" value="P-loop containing nucleoside triphosphate hydrolases"/>
    <property type="match status" value="1"/>
</dbReference>
<evidence type="ECO:0000256" key="2">
    <source>
        <dbReference type="ARBA" id="ARBA00022562"/>
    </source>
</evidence>
<name>A0A7D3QPT8_9VIRU</name>
<dbReference type="InterPro" id="IPR027417">
    <property type="entry name" value="P-loop_NTPase"/>
</dbReference>
<sequence>MAQRQLNFPRIEPMTKYYSLLIGHETLHIIHPDLFSPKAKAFRDGQPIKSDKGYEKSYDIPEWELGNQTVTAWTSKQSHYSELEPKQKGIINYIKNFLNCDKWKCLVVFHGTDCRVDKQYTYGNHLHVIVQTTNTTFSSEGRYRSMYEAMGKMGGTVSLTPIKDNMQGLLKYLIEDDEKLFLGANSDELRELWATAEDYVGPKFTMGETETEPESTRKRKAVPFLKEVKKMKDNTDAEDMQVPSHLQNKSKLPEMVQFLIDILRINKQTRDINELTTKYGLFSTEGQALCNIALSTNGQKAIALALKQVEEEENRQTLEEIVQGLPDEMPDYMDIKSSQALFNAWCVEQDISPRQYAMTMQLLLSEKSYKRIGLYLQGRPNSGKTALTNNMWKCMGQTNGRITKETFCFQDCAGKKLIIGEEISITEANVDRFKDLLSGGTLMCEIKQKAPAPCTPKIVMMNSNNAYTLNIGRNSAEQIRVRLYLFQELKVSNVLKHMKGHFHPRMFYDNILPISQEETDRLKNNTGDWDMEPLGGTQFTGDWGEVFGDAETEMHKEVPYDNLGFGHEEEVAASKILQGDITPGSDIGIDETRSPASPDHREYGMLNEYSQSWPDITEWVPEKEDYETVETPEHERQVQEDMLALAMQAADKHRQDGNTWEEAQVEGEKEVREMYLNLAEEAYKSSTKAMDNKMKEDILAAATFPKLLRTEPLENPEIENLAYNLARTRAEADKKGYDVWTDVQDGVEIGDGGEFYSRVNYLEQAVLRGYTPAPATLRLETDDRAKLLEQIRDYSKSPINLVTDKMDEEWNSRWNSQPDSEPLDADNVISSERKRKIEDEEDRQAIIKRVRRVIPLETFMTKTNYKQRDGRLRSKIGSVLNDVQTFYSRRIDENADRWQYTIVYMVGILMSIALQPQESCSISSVLVPLPQSL</sequence>
<evidence type="ECO:0000259" key="7">
    <source>
        <dbReference type="Pfam" id="PF01057"/>
    </source>
</evidence>
<dbReference type="GO" id="GO:0005524">
    <property type="term" value="F:ATP binding"/>
    <property type="evidence" value="ECO:0007669"/>
    <property type="project" value="UniProtKB-KW"/>
</dbReference>
<keyword evidence="3" id="KW-0235">DNA replication</keyword>
<evidence type="ECO:0000256" key="4">
    <source>
        <dbReference type="ARBA" id="ARBA00022741"/>
    </source>
</evidence>
<feature type="region of interest" description="Disordered" evidence="6">
    <location>
        <begin position="582"/>
        <end position="601"/>
    </location>
</feature>
<feature type="compositionally biased region" description="Basic and acidic residues" evidence="6">
    <location>
        <begin position="590"/>
        <end position="601"/>
    </location>
</feature>
<dbReference type="GO" id="GO:0042025">
    <property type="term" value="C:host cell nucleus"/>
    <property type="evidence" value="ECO:0007669"/>
    <property type="project" value="UniProtKB-SubCell"/>
</dbReference>
<feature type="domain" description="Parvovirus non-structural protein 1 helicase" evidence="7">
    <location>
        <begin position="342"/>
        <end position="468"/>
    </location>
</feature>
<organism evidence="8">
    <name type="scientific">Parvoviridae sp</name>
    <dbReference type="NCBI Taxonomy" id="1940570"/>
    <lineage>
        <taxon>Viruses</taxon>
        <taxon>Monodnaviria</taxon>
        <taxon>Shotokuvirae</taxon>
        <taxon>Cossaviricota</taxon>
        <taxon>Quintoviricetes</taxon>
        <taxon>Piccovirales</taxon>
        <taxon>Parvoviridae</taxon>
    </lineage>
</organism>
<dbReference type="Gene3D" id="3.40.50.300">
    <property type="entry name" value="P-loop containing nucleotide triphosphate hydrolases"/>
    <property type="match status" value="1"/>
</dbReference>
<keyword evidence="5" id="KW-0067">ATP-binding</keyword>
<dbReference type="GO" id="GO:0019079">
    <property type="term" value="P:viral genome replication"/>
    <property type="evidence" value="ECO:0007669"/>
    <property type="project" value="InterPro"/>
</dbReference>